<gene>
    <name evidence="2" type="ordered locus">MSU_0149</name>
</gene>
<reference evidence="2 3" key="1">
    <citation type="journal article" date="2011" name="J. Bacteriol.">
        <title>Complete genome sequences of two hemotropic Mycoplasmas, Mycoplasma haemofelis strain Ohio2 and Mycoplasma suis strain Illinois.</title>
        <authorList>
            <person name="Messick J.B."/>
            <person name="Santos A.P."/>
            <person name="Guimaraes A.M."/>
        </authorList>
    </citation>
    <scope>NUCLEOTIDE SEQUENCE [LARGE SCALE GENOMIC DNA]</scope>
    <source>
        <strain evidence="2 3">Illinois</strain>
    </source>
</reference>
<proteinExistence type="predicted"/>
<feature type="transmembrane region" description="Helical" evidence="1">
    <location>
        <begin position="7"/>
        <end position="28"/>
    </location>
</feature>
<name>F0QQC3_MYCSL</name>
<evidence type="ECO:0000256" key="1">
    <source>
        <dbReference type="SAM" id="Phobius"/>
    </source>
</evidence>
<evidence type="ECO:0000313" key="3">
    <source>
        <dbReference type="Proteomes" id="UP000007484"/>
    </source>
</evidence>
<keyword evidence="1" id="KW-1133">Transmembrane helix</keyword>
<keyword evidence="1" id="KW-0472">Membrane</keyword>
<dbReference type="KEGG" id="mss:MSU_0149"/>
<accession>F0QQC3</accession>
<dbReference type="STRING" id="768700.MSU_0149"/>
<protein>
    <submittedName>
        <fullName evidence="2">Uncharacterized protein</fullName>
    </submittedName>
</protein>
<sequence>MLPLTKVLVTMISAGGVVGGGYGISYFFGNEVINVVEKIKPYLETRRLKTLDTLSRGDVKNTITPIIQPQAKREKEFSAEEIYKNGDGSSVCKNLTLQGNSEILDQLEVEQCNQRIRELWNDSQKQPKLWIRAKEEDAVNKALKHYNIKLENTSVMNQGWTCQKFRDESEQTIIINCEQGARREESEDVN</sequence>
<keyword evidence="1" id="KW-0812">Transmembrane</keyword>
<dbReference type="RefSeq" id="WP_013608845.1">
    <property type="nucleotide sequence ID" value="NC_015155.1"/>
</dbReference>
<dbReference type="Proteomes" id="UP000007484">
    <property type="component" value="Chromosome"/>
</dbReference>
<dbReference type="HOGENOM" id="CLU_1382791_0_0_14"/>
<keyword evidence="3" id="KW-1185">Reference proteome</keyword>
<dbReference type="AlphaFoldDB" id="F0QQC3"/>
<evidence type="ECO:0000313" key="2">
    <source>
        <dbReference type="EMBL" id="ADX97693.1"/>
    </source>
</evidence>
<organism evidence="2 3">
    <name type="scientific">Mycoplasma suis (strain Illinois)</name>
    <dbReference type="NCBI Taxonomy" id="768700"/>
    <lineage>
        <taxon>Bacteria</taxon>
        <taxon>Bacillati</taxon>
        <taxon>Mycoplasmatota</taxon>
        <taxon>Mollicutes</taxon>
        <taxon>Mycoplasmataceae</taxon>
        <taxon>Mycoplasma</taxon>
    </lineage>
</organism>
<dbReference type="EMBL" id="CP002525">
    <property type="protein sequence ID" value="ADX97693.1"/>
    <property type="molecule type" value="Genomic_DNA"/>
</dbReference>